<reference evidence="2 3" key="2">
    <citation type="submission" date="2017-10" db="EMBL/GenBank/DDBJ databases">
        <title>Extensive intraspecific genome diversity in a model arbuscular mycorrhizal fungus.</title>
        <authorList>
            <person name="Chen E.C.H."/>
            <person name="Morin E."/>
            <person name="Baudet D."/>
            <person name="Noel J."/>
            <person name="Ndikumana S."/>
            <person name="Charron P."/>
            <person name="St-Onge C."/>
            <person name="Giorgi J."/>
            <person name="Grigoriev I.V."/>
            <person name="Roux C."/>
            <person name="Martin F.M."/>
            <person name="Corradi N."/>
        </authorList>
    </citation>
    <scope>NUCLEOTIDE SEQUENCE [LARGE SCALE GENOMIC DNA]</scope>
    <source>
        <strain evidence="2 3">C2</strain>
    </source>
</reference>
<proteinExistence type="predicted"/>
<dbReference type="VEuPathDB" id="FungiDB:FUN_006098"/>
<dbReference type="VEuPathDB" id="FungiDB:RhiirA1_447835"/>
<sequence>MDNVNFVSTSSMEITFSAPRPNKDKEENKEENKGKSQEISKAGRITLSASRPNLSMDNYNGTQSQQAVNVSWKTNQESINLTPSSSGPVWECDSETRRLGVQKLLGNECLDLIMPVETRSPNHVSNKKIQSREINNGTIRKLQSYSELVDRLKNDYKFREFHEPTDKGEMERGMHILGINNLEGLADYLYHPDKICAVMEDTGELVPAVEPTRRVMKSWKMKS</sequence>
<evidence type="ECO:0000313" key="3">
    <source>
        <dbReference type="Proteomes" id="UP000233469"/>
    </source>
</evidence>
<evidence type="ECO:0000256" key="1">
    <source>
        <dbReference type="SAM" id="MobiDB-lite"/>
    </source>
</evidence>
<feature type="compositionally biased region" description="Polar residues" evidence="1">
    <location>
        <begin position="1"/>
        <end position="14"/>
    </location>
</feature>
<feature type="region of interest" description="Disordered" evidence="1">
    <location>
        <begin position="1"/>
        <end position="55"/>
    </location>
</feature>
<dbReference type="VEuPathDB" id="FungiDB:RhiirFUN_012932"/>
<gene>
    <name evidence="2" type="ORF">RhiirC2_792143</name>
</gene>
<comment type="caution">
    <text evidence="2">The sequence shown here is derived from an EMBL/GenBank/DDBJ whole genome shotgun (WGS) entry which is preliminary data.</text>
</comment>
<organism evidence="2 3">
    <name type="scientific">Rhizophagus irregularis</name>
    <dbReference type="NCBI Taxonomy" id="588596"/>
    <lineage>
        <taxon>Eukaryota</taxon>
        <taxon>Fungi</taxon>
        <taxon>Fungi incertae sedis</taxon>
        <taxon>Mucoromycota</taxon>
        <taxon>Glomeromycotina</taxon>
        <taxon>Glomeromycetes</taxon>
        <taxon>Glomerales</taxon>
        <taxon>Glomeraceae</taxon>
        <taxon>Rhizophagus</taxon>
    </lineage>
</organism>
<dbReference type="AlphaFoldDB" id="A0A2N1MHX7"/>
<reference evidence="2 3" key="1">
    <citation type="submission" date="2016-04" db="EMBL/GenBank/DDBJ databases">
        <title>Genome analyses suggest a sexual origin of heterokaryosis in a supposedly ancient asexual fungus.</title>
        <authorList>
            <person name="Ropars J."/>
            <person name="Sedzielewska K."/>
            <person name="Noel J."/>
            <person name="Charron P."/>
            <person name="Farinelli L."/>
            <person name="Marton T."/>
            <person name="Kruger M."/>
            <person name="Pelin A."/>
            <person name="Brachmann A."/>
            <person name="Corradi N."/>
        </authorList>
    </citation>
    <scope>NUCLEOTIDE SEQUENCE [LARGE SCALE GENOMIC DNA]</scope>
    <source>
        <strain evidence="2 3">C2</strain>
    </source>
</reference>
<accession>A0A2N1MHX7</accession>
<name>A0A2N1MHX7_9GLOM</name>
<dbReference type="EMBL" id="LLXL01002301">
    <property type="protein sequence ID" value="PKK61216.1"/>
    <property type="molecule type" value="Genomic_DNA"/>
</dbReference>
<evidence type="ECO:0000313" key="2">
    <source>
        <dbReference type="EMBL" id="PKK61216.1"/>
    </source>
</evidence>
<feature type="compositionally biased region" description="Basic and acidic residues" evidence="1">
    <location>
        <begin position="21"/>
        <end position="38"/>
    </location>
</feature>
<protein>
    <submittedName>
        <fullName evidence="2">Uncharacterized protein</fullName>
    </submittedName>
</protein>
<dbReference type="Proteomes" id="UP000233469">
    <property type="component" value="Unassembled WGS sequence"/>
</dbReference>